<protein>
    <submittedName>
        <fullName evidence="2">Uncharacterized protein</fullName>
    </submittedName>
</protein>
<name>A0ABR2KRP2_9EUKA</name>
<evidence type="ECO:0000313" key="3">
    <source>
        <dbReference type="Proteomes" id="UP001470230"/>
    </source>
</evidence>
<organism evidence="2 3">
    <name type="scientific">Tritrichomonas musculus</name>
    <dbReference type="NCBI Taxonomy" id="1915356"/>
    <lineage>
        <taxon>Eukaryota</taxon>
        <taxon>Metamonada</taxon>
        <taxon>Parabasalia</taxon>
        <taxon>Tritrichomonadida</taxon>
        <taxon>Tritrichomonadidae</taxon>
        <taxon>Tritrichomonas</taxon>
    </lineage>
</organism>
<feature type="region of interest" description="Disordered" evidence="1">
    <location>
        <begin position="255"/>
        <end position="307"/>
    </location>
</feature>
<feature type="compositionally biased region" description="Basic and acidic residues" evidence="1">
    <location>
        <begin position="261"/>
        <end position="291"/>
    </location>
</feature>
<sequence length="307" mass="35915">MTRVVDNMIDLIKSISNVGSSNYYQNVKAFQHNNYEIKTFENLNIIPISDSIRQITHISSSFEDSNTLADNSDDPPPKNIKNDVETEVFFKKVHSILNKDKKTDSHKNKNSNYSFLRKDDLADIFSDTICDEKKNYKRPDKNFRISKKSIPKHLIPLWDNRTIVDCDKKQIFTYNYSIDQNSVRNKVNFVQLPKKQDFKWKNSSINSQKTSIKTQPVHNILIYDVPIGHHSFSKLTLTKNEEVFCRKSCQTMPCNSRQASIKKENQKVRKEQKSNTKRTNESHQKNLEIKKSHQKIKQSKIKKKTNS</sequence>
<feature type="compositionally biased region" description="Basic residues" evidence="1">
    <location>
        <begin position="292"/>
        <end position="307"/>
    </location>
</feature>
<comment type="caution">
    <text evidence="2">The sequence shown here is derived from an EMBL/GenBank/DDBJ whole genome shotgun (WGS) entry which is preliminary data.</text>
</comment>
<accession>A0ABR2KRP2</accession>
<evidence type="ECO:0000313" key="2">
    <source>
        <dbReference type="EMBL" id="KAK8893713.1"/>
    </source>
</evidence>
<evidence type="ECO:0000256" key="1">
    <source>
        <dbReference type="SAM" id="MobiDB-lite"/>
    </source>
</evidence>
<keyword evidence="3" id="KW-1185">Reference proteome</keyword>
<dbReference type="Proteomes" id="UP001470230">
    <property type="component" value="Unassembled WGS sequence"/>
</dbReference>
<reference evidence="2 3" key="1">
    <citation type="submission" date="2024-04" db="EMBL/GenBank/DDBJ databases">
        <title>Tritrichomonas musculus Genome.</title>
        <authorList>
            <person name="Alves-Ferreira E."/>
            <person name="Grigg M."/>
            <person name="Lorenzi H."/>
            <person name="Galac M."/>
        </authorList>
    </citation>
    <scope>NUCLEOTIDE SEQUENCE [LARGE SCALE GENOMIC DNA]</scope>
    <source>
        <strain evidence="2 3">EAF2021</strain>
    </source>
</reference>
<dbReference type="EMBL" id="JAPFFF010000003">
    <property type="protein sequence ID" value="KAK8893713.1"/>
    <property type="molecule type" value="Genomic_DNA"/>
</dbReference>
<gene>
    <name evidence="2" type="ORF">M9Y10_022141</name>
</gene>
<proteinExistence type="predicted"/>